<dbReference type="Pfam" id="PF01075">
    <property type="entry name" value="Glyco_transf_9"/>
    <property type="match status" value="1"/>
</dbReference>
<dbReference type="GO" id="GO:0008713">
    <property type="term" value="F:ADP-heptose-lipopolysaccharide heptosyltransferase activity"/>
    <property type="evidence" value="ECO:0007669"/>
    <property type="project" value="TreeGrafter"/>
</dbReference>
<accession>A0A3M0A1H6</accession>
<dbReference type="Gene3D" id="3.40.50.2000">
    <property type="entry name" value="Glycogen Phosphorylase B"/>
    <property type="match status" value="2"/>
</dbReference>
<organism evidence="3 4">
    <name type="scientific">Flavobacterium weaverense</name>
    <dbReference type="NCBI Taxonomy" id="271156"/>
    <lineage>
        <taxon>Bacteria</taxon>
        <taxon>Pseudomonadati</taxon>
        <taxon>Bacteroidota</taxon>
        <taxon>Flavobacteriia</taxon>
        <taxon>Flavobacteriales</taxon>
        <taxon>Flavobacteriaceae</taxon>
        <taxon>Flavobacterium</taxon>
    </lineage>
</organism>
<dbReference type="InterPro" id="IPR002201">
    <property type="entry name" value="Glyco_trans_9"/>
</dbReference>
<evidence type="ECO:0000256" key="2">
    <source>
        <dbReference type="ARBA" id="ARBA00022679"/>
    </source>
</evidence>
<dbReference type="EMBL" id="REFH01000007">
    <property type="protein sequence ID" value="RMA78254.1"/>
    <property type="molecule type" value="Genomic_DNA"/>
</dbReference>
<dbReference type="CDD" id="cd03789">
    <property type="entry name" value="GT9_LPS_heptosyltransferase"/>
    <property type="match status" value="1"/>
</dbReference>
<dbReference type="AlphaFoldDB" id="A0A3M0A1H6"/>
<keyword evidence="2 3" id="KW-0808">Transferase</keyword>
<name>A0A3M0A1H6_9FLAO</name>
<gene>
    <name evidence="3" type="ORF">BC961_0633</name>
</gene>
<proteinExistence type="predicted"/>
<dbReference type="InterPro" id="IPR051199">
    <property type="entry name" value="LPS_LOS_Heptosyltrfase"/>
</dbReference>
<evidence type="ECO:0000313" key="4">
    <source>
        <dbReference type="Proteomes" id="UP000280368"/>
    </source>
</evidence>
<dbReference type="RefSeq" id="WP_245980791.1">
    <property type="nucleotide sequence ID" value="NZ_CBCSGA010000005.1"/>
</dbReference>
<keyword evidence="4" id="KW-1185">Reference proteome</keyword>
<protein>
    <submittedName>
        <fullName evidence="3">Heptosyltransferase-2</fullName>
    </submittedName>
</protein>
<dbReference type="GO" id="GO:0005829">
    <property type="term" value="C:cytosol"/>
    <property type="evidence" value="ECO:0007669"/>
    <property type="project" value="TreeGrafter"/>
</dbReference>
<evidence type="ECO:0000313" key="3">
    <source>
        <dbReference type="EMBL" id="RMA78254.1"/>
    </source>
</evidence>
<keyword evidence="1" id="KW-0328">Glycosyltransferase</keyword>
<dbReference type="Proteomes" id="UP000280368">
    <property type="component" value="Unassembled WGS sequence"/>
</dbReference>
<evidence type="ECO:0000256" key="1">
    <source>
        <dbReference type="ARBA" id="ARBA00022676"/>
    </source>
</evidence>
<sequence>MVRILVIQHKMIGDVLVSSIICNNLRKAYPNAQIDYLVNDNTVSVLKGNSNISNLIIFDKKMQKSFFELTKFAFQIRKNKYDLVIDAYSKLQSWIITLLSGAKQKISYKKTGRTFLYDYNIPLAKNPSSNFGLAIERRLSLLSPLNLTISIDPFPKVFLDQEEIKFATALFEQHKIDESRKTIMVSLLGSEKLKTYPPQYMAAILDSVSDSFQINIVFNYFPSQIEEARIIYNYCTTKTQKNIYFNLLGADLRQYIAIMSKCDVIVGNDGGAINLAKALGKPSFIIFSPWIEKKIWATFEDGIHHTSIHLKDVLPEFFSDKTEKELKENAISLYENLKPEFVIKKMIPFLQQHLLP</sequence>
<dbReference type="GO" id="GO:0009244">
    <property type="term" value="P:lipopolysaccharide core region biosynthetic process"/>
    <property type="evidence" value="ECO:0007669"/>
    <property type="project" value="TreeGrafter"/>
</dbReference>
<dbReference type="SUPFAM" id="SSF53756">
    <property type="entry name" value="UDP-Glycosyltransferase/glycogen phosphorylase"/>
    <property type="match status" value="1"/>
</dbReference>
<comment type="caution">
    <text evidence="3">The sequence shown here is derived from an EMBL/GenBank/DDBJ whole genome shotgun (WGS) entry which is preliminary data.</text>
</comment>
<reference evidence="3 4" key="1">
    <citation type="submission" date="2018-10" db="EMBL/GenBank/DDBJ databases">
        <title>Genomic Encyclopedia of Archaeal and Bacterial Type Strains, Phase II (KMG-II): from individual species to whole genera.</title>
        <authorList>
            <person name="Goeker M."/>
        </authorList>
    </citation>
    <scope>NUCLEOTIDE SEQUENCE [LARGE SCALE GENOMIC DNA]</scope>
    <source>
        <strain evidence="3 4">DSM 19727</strain>
    </source>
</reference>
<dbReference type="PANTHER" id="PTHR30160">
    <property type="entry name" value="TETRAACYLDISACCHARIDE 4'-KINASE-RELATED"/>
    <property type="match status" value="1"/>
</dbReference>